<proteinExistence type="predicted"/>
<name>A0A645J9W7_9ZZZZ</name>
<feature type="region of interest" description="Disordered" evidence="1">
    <location>
        <begin position="32"/>
        <end position="65"/>
    </location>
</feature>
<sequence length="65" mass="7177">MVAGSQRNRLQRAALHPMIVHVACDLHRKLLRGGDDPVGNGERVGSLHRRQRAALAQPARIALHQ</sequence>
<gene>
    <name evidence="2" type="ORF">SDC9_208193</name>
</gene>
<dbReference type="EMBL" id="VSSQ01135769">
    <property type="protein sequence ID" value="MPN60465.1"/>
    <property type="molecule type" value="Genomic_DNA"/>
</dbReference>
<comment type="caution">
    <text evidence="2">The sequence shown here is derived from an EMBL/GenBank/DDBJ whole genome shotgun (WGS) entry which is preliminary data.</text>
</comment>
<accession>A0A645J9W7</accession>
<dbReference type="AlphaFoldDB" id="A0A645J9W7"/>
<feature type="compositionally biased region" description="Low complexity" evidence="1">
    <location>
        <begin position="53"/>
        <end position="65"/>
    </location>
</feature>
<evidence type="ECO:0000313" key="2">
    <source>
        <dbReference type="EMBL" id="MPN60465.1"/>
    </source>
</evidence>
<reference evidence="2" key="1">
    <citation type="submission" date="2019-08" db="EMBL/GenBank/DDBJ databases">
        <authorList>
            <person name="Kucharzyk K."/>
            <person name="Murdoch R.W."/>
            <person name="Higgins S."/>
            <person name="Loffler F."/>
        </authorList>
    </citation>
    <scope>NUCLEOTIDE SEQUENCE</scope>
</reference>
<protein>
    <submittedName>
        <fullName evidence="2">Uncharacterized protein</fullName>
    </submittedName>
</protein>
<evidence type="ECO:0000256" key="1">
    <source>
        <dbReference type="SAM" id="MobiDB-lite"/>
    </source>
</evidence>
<organism evidence="2">
    <name type="scientific">bioreactor metagenome</name>
    <dbReference type="NCBI Taxonomy" id="1076179"/>
    <lineage>
        <taxon>unclassified sequences</taxon>
        <taxon>metagenomes</taxon>
        <taxon>ecological metagenomes</taxon>
    </lineage>
</organism>